<accession>A0A0K2TIZ6</accession>
<proteinExistence type="predicted"/>
<reference evidence="1" key="1">
    <citation type="submission" date="2014-05" db="EMBL/GenBank/DDBJ databases">
        <authorList>
            <person name="Chronopoulou M."/>
        </authorList>
    </citation>
    <scope>NUCLEOTIDE SEQUENCE</scope>
    <source>
        <tissue evidence="1">Whole organism</tissue>
    </source>
</reference>
<feature type="non-terminal residue" evidence="1">
    <location>
        <position position="1"/>
    </location>
</feature>
<protein>
    <submittedName>
        <fullName evidence="1">Uncharacterized protein</fullName>
    </submittedName>
</protein>
<sequence length="36" mass="4163">IICTCNSFTILQIVNKEYPFRIQLTFAIIFPPDCSL</sequence>
<evidence type="ECO:0000313" key="1">
    <source>
        <dbReference type="EMBL" id="CDW25790.1"/>
    </source>
</evidence>
<dbReference type="EMBL" id="HACA01008429">
    <property type="protein sequence ID" value="CDW25790.1"/>
    <property type="molecule type" value="Transcribed_RNA"/>
</dbReference>
<organism evidence="1">
    <name type="scientific">Lepeophtheirus salmonis</name>
    <name type="common">Salmon louse</name>
    <name type="synonym">Caligus salmonis</name>
    <dbReference type="NCBI Taxonomy" id="72036"/>
    <lineage>
        <taxon>Eukaryota</taxon>
        <taxon>Metazoa</taxon>
        <taxon>Ecdysozoa</taxon>
        <taxon>Arthropoda</taxon>
        <taxon>Crustacea</taxon>
        <taxon>Multicrustacea</taxon>
        <taxon>Hexanauplia</taxon>
        <taxon>Copepoda</taxon>
        <taxon>Siphonostomatoida</taxon>
        <taxon>Caligidae</taxon>
        <taxon>Lepeophtheirus</taxon>
    </lineage>
</organism>
<name>A0A0K2TIZ6_LEPSM</name>
<dbReference type="AlphaFoldDB" id="A0A0K2TIZ6"/>